<dbReference type="EMBL" id="KN716185">
    <property type="protein sequence ID" value="KJH51342.1"/>
    <property type="molecule type" value="Genomic_DNA"/>
</dbReference>
<gene>
    <name evidence="11" type="ORF">DICVIV_02461</name>
</gene>
<evidence type="ECO:0000256" key="4">
    <source>
        <dbReference type="ARBA" id="ARBA00022618"/>
    </source>
</evidence>
<dbReference type="Proteomes" id="UP000053766">
    <property type="component" value="Unassembled WGS sequence"/>
</dbReference>
<keyword evidence="4" id="KW-0132">Cell division</keyword>
<dbReference type="STRING" id="29172.A0A0D8Y582"/>
<feature type="domain" description="Kinetochore protein Nuf2 N-terminal" evidence="10">
    <location>
        <begin position="4"/>
        <end position="136"/>
    </location>
</feature>
<sequence length="434" mass="50090">MSSVVLDPRSIVDSLACLQIDINVDDIMHPTPDRVQTIYYAFCNQILEIPEKSLCELPFECIVNSETSEMQQRSNSHILLLTTMKCFIVDFADPSYDFSICDLINPLPKKTRRFLSVMADFVNFYQKASQVFEKTSGEFDDARKVIEAGQEQVRLAEEEKSALVNGYDLMRRKELELLGEKNAKDSKLKELIKKGINIEDRRNAILESISNKKQQIINLNKEFVSLGDEIVHISKGIVESPVQLVKDVEDQRELVKNLQNVCDTERQRIHDNAESITVVEQISKLVNERFNDIDRLRDLQKGNSRHEQILADSKSSLDELMKHKTHTEEILSRFNMSSNEETKAHERARELYASRLQDLEQRRDTLKCVVKDLRENAPSFRDEILQLKNEIVTLHNDKYHRAEADFESYSKMLSESLHSISSALDDAECMTKVM</sequence>
<evidence type="ECO:0000256" key="6">
    <source>
        <dbReference type="ARBA" id="ARBA00023054"/>
    </source>
</evidence>
<comment type="subcellular location">
    <subcellularLocation>
        <location evidence="1">Chromosome</location>
        <location evidence="1">Centromere</location>
    </subcellularLocation>
</comment>
<proteinExistence type="inferred from homology"/>
<evidence type="ECO:0000256" key="5">
    <source>
        <dbReference type="ARBA" id="ARBA00022776"/>
    </source>
</evidence>
<evidence type="ECO:0000256" key="7">
    <source>
        <dbReference type="ARBA" id="ARBA00023306"/>
    </source>
</evidence>
<keyword evidence="8" id="KW-0137">Centromere</keyword>
<protein>
    <recommendedName>
        <fullName evidence="10">Kinetochore protein Nuf2 N-terminal domain-containing protein</fullName>
    </recommendedName>
</protein>
<accession>A0A0D8Y582</accession>
<name>A0A0D8Y582_DICVI</name>
<evidence type="ECO:0000259" key="10">
    <source>
        <dbReference type="Pfam" id="PF03800"/>
    </source>
</evidence>
<reference evidence="11 12" key="1">
    <citation type="submission" date="2013-11" db="EMBL/GenBank/DDBJ databases">
        <title>Draft genome of the bovine lungworm Dictyocaulus viviparus.</title>
        <authorList>
            <person name="Mitreva M."/>
        </authorList>
    </citation>
    <scope>NUCLEOTIDE SEQUENCE [LARGE SCALE GENOMIC DNA]</scope>
    <source>
        <strain evidence="11 12">HannoverDv2000</strain>
    </source>
</reference>
<dbReference type="GO" id="GO:0031262">
    <property type="term" value="C:Ndc80 complex"/>
    <property type="evidence" value="ECO:0007669"/>
    <property type="project" value="InterPro"/>
</dbReference>
<keyword evidence="12" id="KW-1185">Reference proteome</keyword>
<reference evidence="12" key="2">
    <citation type="journal article" date="2016" name="Sci. Rep.">
        <title>Dictyocaulus viviparus genome, variome and transcriptome elucidate lungworm biology and support future intervention.</title>
        <authorList>
            <person name="McNulty S.N."/>
            <person name="Strube C."/>
            <person name="Rosa B.A."/>
            <person name="Martin J.C."/>
            <person name="Tyagi R."/>
            <person name="Choi Y.J."/>
            <person name="Wang Q."/>
            <person name="Hallsworth Pepin K."/>
            <person name="Zhang X."/>
            <person name="Ozersky P."/>
            <person name="Wilson R.K."/>
            <person name="Sternberg P.W."/>
            <person name="Gasser R.B."/>
            <person name="Mitreva M."/>
        </authorList>
    </citation>
    <scope>NUCLEOTIDE SEQUENCE [LARGE SCALE GENOMIC DNA]</scope>
    <source>
        <strain evidence="12">HannoverDv2000</strain>
    </source>
</reference>
<evidence type="ECO:0000256" key="1">
    <source>
        <dbReference type="ARBA" id="ARBA00004584"/>
    </source>
</evidence>
<keyword evidence="7" id="KW-0131">Cell cycle</keyword>
<evidence type="ECO:0000256" key="8">
    <source>
        <dbReference type="ARBA" id="ARBA00023328"/>
    </source>
</evidence>
<dbReference type="Gene3D" id="1.10.418.60">
    <property type="entry name" value="Ncd80 complex, Nuf2 subunit"/>
    <property type="match status" value="1"/>
</dbReference>
<keyword evidence="5" id="KW-0498">Mitosis</keyword>
<evidence type="ECO:0000313" key="11">
    <source>
        <dbReference type="EMBL" id="KJH51342.1"/>
    </source>
</evidence>
<evidence type="ECO:0000256" key="3">
    <source>
        <dbReference type="ARBA" id="ARBA00022454"/>
    </source>
</evidence>
<comment type="similarity">
    <text evidence="2">Belongs to the NUF2 family.</text>
</comment>
<dbReference type="Pfam" id="PF03800">
    <property type="entry name" value="Nuf2"/>
    <property type="match status" value="1"/>
</dbReference>
<feature type="coiled-coil region" evidence="9">
    <location>
        <begin position="342"/>
        <end position="390"/>
    </location>
</feature>
<organism evidence="11 12">
    <name type="scientific">Dictyocaulus viviparus</name>
    <name type="common">Bovine lungworm</name>
    <dbReference type="NCBI Taxonomy" id="29172"/>
    <lineage>
        <taxon>Eukaryota</taxon>
        <taxon>Metazoa</taxon>
        <taxon>Ecdysozoa</taxon>
        <taxon>Nematoda</taxon>
        <taxon>Chromadorea</taxon>
        <taxon>Rhabditida</taxon>
        <taxon>Rhabditina</taxon>
        <taxon>Rhabditomorpha</taxon>
        <taxon>Strongyloidea</taxon>
        <taxon>Metastrongylidae</taxon>
        <taxon>Dictyocaulus</taxon>
    </lineage>
</organism>
<dbReference type="GO" id="GO:0051301">
    <property type="term" value="P:cell division"/>
    <property type="evidence" value="ECO:0007669"/>
    <property type="project" value="UniProtKB-KW"/>
</dbReference>
<keyword evidence="6 9" id="KW-0175">Coiled coil</keyword>
<evidence type="ECO:0000313" key="12">
    <source>
        <dbReference type="Proteomes" id="UP000053766"/>
    </source>
</evidence>
<dbReference type="OrthoDB" id="5862693at2759"/>
<evidence type="ECO:0000256" key="9">
    <source>
        <dbReference type="SAM" id="Coils"/>
    </source>
</evidence>
<dbReference type="InterPro" id="IPR038275">
    <property type="entry name" value="Nuf2_N_sf"/>
</dbReference>
<keyword evidence="3" id="KW-0158">Chromosome</keyword>
<evidence type="ECO:0000256" key="2">
    <source>
        <dbReference type="ARBA" id="ARBA00005498"/>
    </source>
</evidence>
<dbReference type="InterPro" id="IPR005549">
    <property type="entry name" value="Kinetochore_Nuf2_N"/>
</dbReference>
<dbReference type="AlphaFoldDB" id="A0A0D8Y582"/>